<dbReference type="Gene3D" id="1.10.10.60">
    <property type="entry name" value="Homeodomain-like"/>
    <property type="match status" value="1"/>
</dbReference>
<dbReference type="InterPro" id="IPR002078">
    <property type="entry name" value="Sigma_54_int"/>
</dbReference>
<keyword evidence="2" id="KW-0067">ATP-binding</keyword>
<evidence type="ECO:0000256" key="3">
    <source>
        <dbReference type="ARBA" id="ARBA00023015"/>
    </source>
</evidence>
<keyword evidence="3" id="KW-0805">Transcription regulation</keyword>
<dbReference type="EMBL" id="JBHTMB010000026">
    <property type="protein sequence ID" value="MFD1232609.1"/>
    <property type="molecule type" value="Genomic_DNA"/>
</dbReference>
<evidence type="ECO:0000313" key="6">
    <source>
        <dbReference type="EMBL" id="MFD1232609.1"/>
    </source>
</evidence>
<sequence length="576" mass="62593">MRRNEVRHLPAMSSAELERTRRSRLALLDGGLLAEPPGRAGVPPVIENSWRRCIADAVPVAPDHLDYREPHDVLPVLRRAAEPVIDRLAESFGEVPVAMVLSDATGRIVLRHVAVRRQRDVMDRASAAEGFDFSEPSVGTNGLGTVLVERRPVLVRGPEHYNPLLEDLTCAGTPIVEPFTGRMIGSFSLTCATRDVHPLMSVMTGDIGRQIEGRILEEAGERRMRLVEAYLAVDRGAGAAALVVDEETVLANRLGLAHTGPELHPLLWQYLAEHGPRRPTRMRVPLVDGPRDALVEPIPGLRPAYSVRLVPVVPSPERTPVRPERGARSEVERELAAVVRHREIAALTGDPGTGKLRTARDVLRRGGAGDPLVVEPATDDGWFDAARTALAAGRGVVVRRVHERPGPTAAQLRTLADLGGPLAITADLDAASDDVVGAVRQVATTVRLPTLAQRRDDLPALVRDLLAELPEPESTTRFAPAAWERLMAWHWPGNLAELRTTVVAMARRAAGGVVELADLPPELRGPRRTLTGMESAERDAVVEALRAAGGNRTRAARALGIGRNTLYRKIREFGID</sequence>
<organism evidence="6 7">
    <name type="scientific">Pseudonocardia benzenivorans</name>
    <dbReference type="NCBI Taxonomy" id="228005"/>
    <lineage>
        <taxon>Bacteria</taxon>
        <taxon>Bacillati</taxon>
        <taxon>Actinomycetota</taxon>
        <taxon>Actinomycetes</taxon>
        <taxon>Pseudonocardiales</taxon>
        <taxon>Pseudonocardiaceae</taxon>
        <taxon>Pseudonocardia</taxon>
    </lineage>
</organism>
<dbReference type="PROSITE" id="PS50045">
    <property type="entry name" value="SIGMA54_INTERACT_4"/>
    <property type="match status" value="1"/>
</dbReference>
<evidence type="ECO:0000259" key="5">
    <source>
        <dbReference type="PROSITE" id="PS50045"/>
    </source>
</evidence>
<dbReference type="InterPro" id="IPR029016">
    <property type="entry name" value="GAF-like_dom_sf"/>
</dbReference>
<proteinExistence type="predicted"/>
<evidence type="ECO:0000313" key="7">
    <source>
        <dbReference type="Proteomes" id="UP001597182"/>
    </source>
</evidence>
<dbReference type="Gene3D" id="3.30.450.40">
    <property type="match status" value="1"/>
</dbReference>
<protein>
    <submittedName>
        <fullName evidence="6">Sigma-54-dependent Fis family transcriptional regulator</fullName>
    </submittedName>
</protein>
<feature type="domain" description="Sigma-54 factor interaction" evidence="5">
    <location>
        <begin position="440"/>
        <end position="507"/>
    </location>
</feature>
<dbReference type="Pfam" id="PF25601">
    <property type="entry name" value="AAA_lid_14"/>
    <property type="match status" value="1"/>
</dbReference>
<evidence type="ECO:0000256" key="4">
    <source>
        <dbReference type="ARBA" id="ARBA00023163"/>
    </source>
</evidence>
<dbReference type="Proteomes" id="UP001597182">
    <property type="component" value="Unassembled WGS sequence"/>
</dbReference>
<dbReference type="Gene3D" id="1.10.8.60">
    <property type="match status" value="1"/>
</dbReference>
<accession>A0ABW3VEX5</accession>
<keyword evidence="7" id="KW-1185">Reference proteome</keyword>
<dbReference type="SUPFAM" id="SSF52540">
    <property type="entry name" value="P-loop containing nucleoside triphosphate hydrolases"/>
    <property type="match status" value="1"/>
</dbReference>
<gene>
    <name evidence="6" type="ORF">ACFQ34_04875</name>
</gene>
<dbReference type="InterPro" id="IPR009057">
    <property type="entry name" value="Homeodomain-like_sf"/>
</dbReference>
<dbReference type="InterPro" id="IPR002197">
    <property type="entry name" value="HTH_Fis"/>
</dbReference>
<evidence type="ECO:0000256" key="2">
    <source>
        <dbReference type="ARBA" id="ARBA00022840"/>
    </source>
</evidence>
<keyword evidence="4" id="KW-0804">Transcription</keyword>
<dbReference type="InterPro" id="IPR027417">
    <property type="entry name" value="P-loop_NTPase"/>
</dbReference>
<evidence type="ECO:0000256" key="1">
    <source>
        <dbReference type="ARBA" id="ARBA00022741"/>
    </source>
</evidence>
<comment type="caution">
    <text evidence="6">The sequence shown here is derived from an EMBL/GenBank/DDBJ whole genome shotgun (WGS) entry which is preliminary data.</text>
</comment>
<reference evidence="7" key="1">
    <citation type="journal article" date="2019" name="Int. J. Syst. Evol. Microbiol.">
        <title>The Global Catalogue of Microorganisms (GCM) 10K type strain sequencing project: providing services to taxonomists for standard genome sequencing and annotation.</title>
        <authorList>
            <consortium name="The Broad Institute Genomics Platform"/>
            <consortium name="The Broad Institute Genome Sequencing Center for Infectious Disease"/>
            <person name="Wu L."/>
            <person name="Ma J."/>
        </authorList>
    </citation>
    <scope>NUCLEOTIDE SEQUENCE [LARGE SCALE GENOMIC DNA]</scope>
    <source>
        <strain evidence="7">CCUG 49018</strain>
    </source>
</reference>
<dbReference type="InterPro" id="IPR058031">
    <property type="entry name" value="AAA_lid_NorR"/>
</dbReference>
<dbReference type="PRINTS" id="PR01590">
    <property type="entry name" value="HTHFIS"/>
</dbReference>
<dbReference type="SUPFAM" id="SSF46689">
    <property type="entry name" value="Homeodomain-like"/>
    <property type="match status" value="1"/>
</dbReference>
<keyword evidence="1" id="KW-0547">Nucleotide-binding</keyword>
<dbReference type="PANTHER" id="PTHR32071">
    <property type="entry name" value="TRANSCRIPTIONAL REGULATORY PROTEIN"/>
    <property type="match status" value="1"/>
</dbReference>
<dbReference type="RefSeq" id="WP_346094108.1">
    <property type="nucleotide sequence ID" value="NZ_BAABKS010000085.1"/>
</dbReference>
<name>A0ABW3VEX5_9PSEU</name>
<dbReference type="Pfam" id="PF02954">
    <property type="entry name" value="HTH_8"/>
    <property type="match status" value="1"/>
</dbReference>